<dbReference type="Gramene" id="Pp3c12_10088V3.2">
    <property type="protein sequence ID" value="PAC:32974929.CDS.1"/>
    <property type="gene ID" value="Pp3c12_10088"/>
</dbReference>
<dbReference type="InParanoid" id="A0A2K1JQ68"/>
<name>A0A2K1JQ68_PHYPA</name>
<reference evidence="2 4" key="1">
    <citation type="journal article" date="2008" name="Science">
        <title>The Physcomitrella genome reveals evolutionary insights into the conquest of land by plants.</title>
        <authorList>
            <person name="Rensing S."/>
            <person name="Lang D."/>
            <person name="Zimmer A."/>
            <person name="Terry A."/>
            <person name="Salamov A."/>
            <person name="Shapiro H."/>
            <person name="Nishiyama T."/>
            <person name="Perroud P.-F."/>
            <person name="Lindquist E."/>
            <person name="Kamisugi Y."/>
            <person name="Tanahashi T."/>
            <person name="Sakakibara K."/>
            <person name="Fujita T."/>
            <person name="Oishi K."/>
            <person name="Shin-I T."/>
            <person name="Kuroki Y."/>
            <person name="Toyoda A."/>
            <person name="Suzuki Y."/>
            <person name="Hashimoto A."/>
            <person name="Yamaguchi K."/>
            <person name="Sugano A."/>
            <person name="Kohara Y."/>
            <person name="Fujiyama A."/>
            <person name="Anterola A."/>
            <person name="Aoki S."/>
            <person name="Ashton N."/>
            <person name="Barbazuk W.B."/>
            <person name="Barker E."/>
            <person name="Bennetzen J."/>
            <person name="Bezanilla M."/>
            <person name="Blankenship R."/>
            <person name="Cho S.H."/>
            <person name="Dutcher S."/>
            <person name="Estelle M."/>
            <person name="Fawcett J.A."/>
            <person name="Gundlach H."/>
            <person name="Hanada K."/>
            <person name="Heyl A."/>
            <person name="Hicks K.A."/>
            <person name="Hugh J."/>
            <person name="Lohr M."/>
            <person name="Mayer K."/>
            <person name="Melkozernov A."/>
            <person name="Murata T."/>
            <person name="Nelson D."/>
            <person name="Pils B."/>
            <person name="Prigge M."/>
            <person name="Reiss B."/>
            <person name="Renner T."/>
            <person name="Rombauts S."/>
            <person name="Rushton P."/>
            <person name="Sanderfoot A."/>
            <person name="Schween G."/>
            <person name="Shiu S.-H."/>
            <person name="Stueber K."/>
            <person name="Theodoulou F.L."/>
            <person name="Tu H."/>
            <person name="Van de Peer Y."/>
            <person name="Verrier P.J."/>
            <person name="Waters E."/>
            <person name="Wood A."/>
            <person name="Yang L."/>
            <person name="Cove D."/>
            <person name="Cuming A."/>
            <person name="Hasebe M."/>
            <person name="Lucas S."/>
            <person name="Mishler D.B."/>
            <person name="Reski R."/>
            <person name="Grigoriev I."/>
            <person name="Quatrano R.S."/>
            <person name="Boore J.L."/>
        </authorList>
    </citation>
    <scope>NUCLEOTIDE SEQUENCE [LARGE SCALE GENOMIC DNA]</scope>
    <source>
        <strain evidence="3 4">cv. Gransden 2004</strain>
    </source>
</reference>
<dbReference type="Proteomes" id="UP000006727">
    <property type="component" value="Chromosome 12"/>
</dbReference>
<keyword evidence="4" id="KW-1185">Reference proteome</keyword>
<accession>A0A2K1JQ68</accession>
<sequence length="92" mass="10287">MSTSKRKLTIQARTMVKQIKKHETITATMDSNRYGASSIKSPSKNSTLFCSKTTRVKQAMCSSLVSVFFLSFFPTCFLFPSLTLSLDLNPHS</sequence>
<evidence type="ECO:0000313" key="4">
    <source>
        <dbReference type="Proteomes" id="UP000006727"/>
    </source>
</evidence>
<dbReference type="EnsemblPlants" id="Pp3c12_10088V3.1">
    <property type="protein sequence ID" value="PAC:32974928.CDS.1"/>
    <property type="gene ID" value="Pp3c12_10088"/>
</dbReference>
<evidence type="ECO:0000313" key="2">
    <source>
        <dbReference type="EMBL" id="PNR43685.1"/>
    </source>
</evidence>
<gene>
    <name evidence="2" type="ORF">PHYPA_016067</name>
</gene>
<dbReference type="EnsemblPlants" id="Pp3c12_10088V3.2">
    <property type="protein sequence ID" value="PAC:32974929.CDS.1"/>
    <property type="gene ID" value="Pp3c12_10088"/>
</dbReference>
<proteinExistence type="predicted"/>
<dbReference type="EMBL" id="ABEU02000012">
    <property type="protein sequence ID" value="PNR43685.1"/>
    <property type="molecule type" value="Genomic_DNA"/>
</dbReference>
<keyword evidence="1" id="KW-1133">Transmembrane helix</keyword>
<evidence type="ECO:0000313" key="3">
    <source>
        <dbReference type="EnsemblPlants" id="PAC:32974928.CDS.1"/>
    </source>
</evidence>
<dbReference type="Gramene" id="Pp3c12_10088V3.1">
    <property type="protein sequence ID" value="PAC:32974928.CDS.1"/>
    <property type="gene ID" value="Pp3c12_10088"/>
</dbReference>
<keyword evidence="1" id="KW-0812">Transmembrane</keyword>
<reference evidence="2 4" key="2">
    <citation type="journal article" date="2018" name="Plant J.">
        <title>The Physcomitrella patens chromosome-scale assembly reveals moss genome structure and evolution.</title>
        <authorList>
            <person name="Lang D."/>
            <person name="Ullrich K.K."/>
            <person name="Murat F."/>
            <person name="Fuchs J."/>
            <person name="Jenkins J."/>
            <person name="Haas F.B."/>
            <person name="Piednoel M."/>
            <person name="Gundlach H."/>
            <person name="Van Bel M."/>
            <person name="Meyberg R."/>
            <person name="Vives C."/>
            <person name="Morata J."/>
            <person name="Symeonidi A."/>
            <person name="Hiss M."/>
            <person name="Muchero W."/>
            <person name="Kamisugi Y."/>
            <person name="Saleh O."/>
            <person name="Blanc G."/>
            <person name="Decker E.L."/>
            <person name="van Gessel N."/>
            <person name="Grimwood J."/>
            <person name="Hayes R.D."/>
            <person name="Graham S.W."/>
            <person name="Gunter L.E."/>
            <person name="McDaniel S.F."/>
            <person name="Hoernstein S.N.W."/>
            <person name="Larsson A."/>
            <person name="Li F.W."/>
            <person name="Perroud P.F."/>
            <person name="Phillips J."/>
            <person name="Ranjan P."/>
            <person name="Rokshar D.S."/>
            <person name="Rothfels C.J."/>
            <person name="Schneider L."/>
            <person name="Shu S."/>
            <person name="Stevenson D.W."/>
            <person name="Thummler F."/>
            <person name="Tillich M."/>
            <person name="Villarreal Aguilar J.C."/>
            <person name="Widiez T."/>
            <person name="Wong G.K."/>
            <person name="Wymore A."/>
            <person name="Zhang Y."/>
            <person name="Zimmer A.D."/>
            <person name="Quatrano R.S."/>
            <person name="Mayer K.F.X."/>
            <person name="Goodstein D."/>
            <person name="Casacuberta J.M."/>
            <person name="Vandepoele K."/>
            <person name="Reski R."/>
            <person name="Cuming A.C."/>
            <person name="Tuskan G.A."/>
            <person name="Maumus F."/>
            <person name="Salse J."/>
            <person name="Schmutz J."/>
            <person name="Rensing S.A."/>
        </authorList>
    </citation>
    <scope>NUCLEOTIDE SEQUENCE [LARGE SCALE GENOMIC DNA]</scope>
    <source>
        <strain evidence="3 4">cv. Gransden 2004</strain>
    </source>
</reference>
<keyword evidence="1" id="KW-0472">Membrane</keyword>
<reference evidence="3" key="3">
    <citation type="submission" date="2020-12" db="UniProtKB">
        <authorList>
            <consortium name="EnsemblPlants"/>
        </authorList>
    </citation>
    <scope>IDENTIFICATION</scope>
</reference>
<evidence type="ECO:0000256" key="1">
    <source>
        <dbReference type="SAM" id="Phobius"/>
    </source>
</evidence>
<protein>
    <submittedName>
        <fullName evidence="2 3">Uncharacterized protein</fullName>
    </submittedName>
</protein>
<feature type="transmembrane region" description="Helical" evidence="1">
    <location>
        <begin position="61"/>
        <end position="82"/>
    </location>
</feature>
<dbReference type="AlphaFoldDB" id="A0A2K1JQ68"/>
<organism evidence="2">
    <name type="scientific">Physcomitrium patens</name>
    <name type="common">Spreading-leaved earth moss</name>
    <name type="synonym">Physcomitrella patens</name>
    <dbReference type="NCBI Taxonomy" id="3218"/>
    <lineage>
        <taxon>Eukaryota</taxon>
        <taxon>Viridiplantae</taxon>
        <taxon>Streptophyta</taxon>
        <taxon>Embryophyta</taxon>
        <taxon>Bryophyta</taxon>
        <taxon>Bryophytina</taxon>
        <taxon>Bryopsida</taxon>
        <taxon>Funariidae</taxon>
        <taxon>Funariales</taxon>
        <taxon>Funariaceae</taxon>
        <taxon>Physcomitrium</taxon>
    </lineage>
</organism>